<feature type="region of interest" description="Disordered" evidence="8">
    <location>
        <begin position="293"/>
        <end position="413"/>
    </location>
</feature>
<feature type="region of interest" description="Disordered" evidence="8">
    <location>
        <begin position="427"/>
        <end position="522"/>
    </location>
</feature>
<feature type="compositionally biased region" description="Pro residues" evidence="8">
    <location>
        <begin position="356"/>
        <end position="396"/>
    </location>
</feature>
<dbReference type="PANTHER" id="PTHR11202">
    <property type="entry name" value="SPROUTY-RELATED, EVH1 DOMAIN-CONTAINING PROTEIN FAMILY MEMBER"/>
    <property type="match status" value="1"/>
</dbReference>
<feature type="compositionally biased region" description="Pro residues" evidence="8">
    <location>
        <begin position="330"/>
        <end position="347"/>
    </location>
</feature>
<dbReference type="SMART" id="SM00285">
    <property type="entry name" value="PBD"/>
    <property type="match status" value="1"/>
</dbReference>
<dbReference type="FunCoup" id="A0A6I8TSJ2">
    <property type="interactions" value="671"/>
</dbReference>
<proteinExistence type="predicted"/>
<dbReference type="PROSITE" id="PS51082">
    <property type="entry name" value="WH2"/>
    <property type="match status" value="2"/>
</dbReference>
<dbReference type="InterPro" id="IPR000697">
    <property type="entry name" value="WH1/EVH1_dom"/>
</dbReference>
<dbReference type="CDD" id="cd00132">
    <property type="entry name" value="CRIB"/>
    <property type="match status" value="1"/>
</dbReference>
<feature type="region of interest" description="Disordered" evidence="8">
    <location>
        <begin position="138"/>
        <end position="175"/>
    </location>
</feature>
<feature type="compositionally biased region" description="Polar residues" evidence="8">
    <location>
        <begin position="313"/>
        <end position="325"/>
    </location>
</feature>
<feature type="compositionally biased region" description="Basic residues" evidence="8">
    <location>
        <begin position="206"/>
        <end position="222"/>
    </location>
</feature>
<keyword evidence="7" id="KW-0539">Nucleus</keyword>
<dbReference type="SUPFAM" id="SSF47912">
    <property type="entry name" value="Wiscott-Aldrich syndrome protein, WASP, C-terminal domain"/>
    <property type="match status" value="1"/>
</dbReference>
<evidence type="ECO:0000256" key="1">
    <source>
        <dbReference type="ARBA" id="ARBA00004123"/>
    </source>
</evidence>
<dbReference type="Gene3D" id="3.90.810.10">
    <property type="entry name" value="CRIB domain"/>
    <property type="match status" value="1"/>
</dbReference>
<dbReference type="Pfam" id="PF00786">
    <property type="entry name" value="PBD"/>
    <property type="match status" value="1"/>
</dbReference>
<dbReference type="InterPro" id="IPR011993">
    <property type="entry name" value="PH-like_dom_sf"/>
</dbReference>
<accession>A0A6I8TSJ2</accession>
<evidence type="ECO:0000256" key="6">
    <source>
        <dbReference type="ARBA" id="ARBA00023212"/>
    </source>
</evidence>
<dbReference type="SUPFAM" id="SSF50729">
    <property type="entry name" value="PH domain-like"/>
    <property type="match status" value="1"/>
</dbReference>
<dbReference type="InterPro" id="IPR000095">
    <property type="entry name" value="CRIB_dom"/>
</dbReference>
<dbReference type="EnsemblMetazoa" id="AAEL019465-RB">
    <property type="protein sequence ID" value="AAEL019465-PB"/>
    <property type="gene ID" value="AAEL019465"/>
</dbReference>
<dbReference type="PROSITE" id="PS50108">
    <property type="entry name" value="CRIB"/>
    <property type="match status" value="1"/>
</dbReference>
<feature type="region of interest" description="Disordered" evidence="8">
    <location>
        <begin position="197"/>
        <end position="230"/>
    </location>
</feature>
<dbReference type="GO" id="GO:0005634">
    <property type="term" value="C:nucleus"/>
    <property type="evidence" value="ECO:0007669"/>
    <property type="project" value="UniProtKB-SubCell"/>
</dbReference>
<dbReference type="FunFam" id="2.30.29.30:FF:000130">
    <property type="entry name" value="neural Wiskott-Aldrich syndrome protein"/>
    <property type="match status" value="1"/>
</dbReference>
<dbReference type="InterPro" id="IPR003124">
    <property type="entry name" value="WH2_dom"/>
</dbReference>
<evidence type="ECO:0000256" key="8">
    <source>
        <dbReference type="SAM" id="MobiDB-lite"/>
    </source>
</evidence>
<keyword evidence="13" id="KW-1185">Reference proteome</keyword>
<dbReference type="Proteomes" id="UP000008820">
    <property type="component" value="Chromosome 1"/>
</dbReference>
<dbReference type="InterPro" id="IPR033927">
    <property type="entry name" value="WASPfam_EVH1"/>
</dbReference>
<dbReference type="SMART" id="SM00246">
    <property type="entry name" value="WH2"/>
    <property type="match status" value="2"/>
</dbReference>
<evidence type="ECO:0000259" key="9">
    <source>
        <dbReference type="PROSITE" id="PS50108"/>
    </source>
</evidence>
<dbReference type="InterPro" id="IPR036936">
    <property type="entry name" value="CRIB_dom_sf"/>
</dbReference>
<keyword evidence="3" id="KW-0963">Cytoplasm</keyword>
<dbReference type="GO" id="GO:0003779">
    <property type="term" value="F:actin binding"/>
    <property type="evidence" value="ECO:0007669"/>
    <property type="project" value="InterPro"/>
</dbReference>
<evidence type="ECO:0000259" key="11">
    <source>
        <dbReference type="PROSITE" id="PS51082"/>
    </source>
</evidence>
<dbReference type="GO" id="GO:0007015">
    <property type="term" value="P:actin filament organization"/>
    <property type="evidence" value="ECO:0007669"/>
    <property type="project" value="InterPro"/>
</dbReference>
<organism evidence="12 13">
    <name type="scientific">Aedes aegypti</name>
    <name type="common">Yellowfever mosquito</name>
    <name type="synonym">Culex aegypti</name>
    <dbReference type="NCBI Taxonomy" id="7159"/>
    <lineage>
        <taxon>Eukaryota</taxon>
        <taxon>Metazoa</taxon>
        <taxon>Ecdysozoa</taxon>
        <taxon>Arthropoda</taxon>
        <taxon>Hexapoda</taxon>
        <taxon>Insecta</taxon>
        <taxon>Pterygota</taxon>
        <taxon>Neoptera</taxon>
        <taxon>Endopterygota</taxon>
        <taxon>Diptera</taxon>
        <taxon>Nematocera</taxon>
        <taxon>Culicoidea</taxon>
        <taxon>Culicidae</taxon>
        <taxon>Culicinae</taxon>
        <taxon>Aedini</taxon>
        <taxon>Aedes</taxon>
        <taxon>Stegomyia</taxon>
    </lineage>
</organism>
<evidence type="ECO:0000256" key="5">
    <source>
        <dbReference type="ARBA" id="ARBA00022737"/>
    </source>
</evidence>
<name>A0A6I8TSJ2_AEDAE</name>
<dbReference type="Gene3D" id="2.30.29.30">
    <property type="entry name" value="Pleckstrin-homology domain (PH domain)/Phosphotyrosine-binding domain (PTB)"/>
    <property type="match status" value="1"/>
</dbReference>
<evidence type="ECO:0000256" key="2">
    <source>
        <dbReference type="ARBA" id="ARBA00004245"/>
    </source>
</evidence>
<keyword evidence="4" id="KW-0597">Phosphoprotein</keyword>
<evidence type="ECO:0000256" key="7">
    <source>
        <dbReference type="ARBA" id="ARBA00023242"/>
    </source>
</evidence>
<evidence type="ECO:0000256" key="4">
    <source>
        <dbReference type="ARBA" id="ARBA00022553"/>
    </source>
</evidence>
<feature type="domain" description="WH2" evidence="11">
    <location>
        <begin position="447"/>
        <end position="464"/>
    </location>
</feature>
<reference evidence="12 13" key="1">
    <citation type="submission" date="2017-06" db="EMBL/GenBank/DDBJ databases">
        <title>Aedes aegypti genome working group (AGWG) sequencing and assembly.</title>
        <authorList>
            <consortium name="Aedes aegypti Genome Working Group (AGWG)"/>
            <person name="Matthews B.J."/>
        </authorList>
    </citation>
    <scope>NUCLEOTIDE SEQUENCE [LARGE SCALE GENOMIC DNA]</scope>
    <source>
        <strain evidence="12 13">LVP_AGWG</strain>
    </source>
</reference>
<dbReference type="CDD" id="cd01205">
    <property type="entry name" value="EVH1_WASP-like"/>
    <property type="match status" value="1"/>
</dbReference>
<feature type="compositionally biased region" description="Basic and acidic residues" evidence="8">
    <location>
        <begin position="491"/>
        <end position="506"/>
    </location>
</feature>
<feature type="compositionally biased region" description="Acidic residues" evidence="8">
    <location>
        <begin position="507"/>
        <end position="522"/>
    </location>
</feature>
<feature type="domain" description="WH1" evidence="10">
    <location>
        <begin position="34"/>
        <end position="143"/>
    </location>
</feature>
<dbReference type="AlphaFoldDB" id="A0A6I8TSJ2"/>
<evidence type="ECO:0000313" key="12">
    <source>
        <dbReference type="EnsemblMetazoa" id="AAEL019465-PA"/>
    </source>
</evidence>
<dbReference type="EnsemblMetazoa" id="AAEL019465-RA">
    <property type="protein sequence ID" value="AAEL019465-PA"/>
    <property type="gene ID" value="AAEL019465"/>
</dbReference>
<dbReference type="Pfam" id="PF02205">
    <property type="entry name" value="WH2"/>
    <property type="match status" value="2"/>
</dbReference>
<protein>
    <submittedName>
        <fullName evidence="12">Uncharacterized protein</fullName>
    </submittedName>
</protein>
<dbReference type="InParanoid" id="A0A6I8TSJ2"/>
<dbReference type="GO" id="GO:0005856">
    <property type="term" value="C:cytoskeleton"/>
    <property type="evidence" value="ECO:0007669"/>
    <property type="project" value="UniProtKB-SubCell"/>
</dbReference>
<keyword evidence="5" id="KW-0677">Repeat</keyword>
<dbReference type="SMART" id="SM00461">
    <property type="entry name" value="WH1"/>
    <property type="match status" value="1"/>
</dbReference>
<dbReference type="PROSITE" id="PS50229">
    <property type="entry name" value="WH1"/>
    <property type="match status" value="1"/>
</dbReference>
<dbReference type="InterPro" id="IPR011026">
    <property type="entry name" value="WAS_C"/>
</dbReference>
<gene>
    <name evidence="12" type="primary">5578888</name>
</gene>
<dbReference type="Pfam" id="PF00568">
    <property type="entry name" value="WH1"/>
    <property type="match status" value="1"/>
</dbReference>
<dbReference type="PANTHER" id="PTHR11202:SF36">
    <property type="entry name" value="ACTIN NUCLEATION-PROMOTING FACTOR WASL"/>
    <property type="match status" value="1"/>
</dbReference>
<dbReference type="Gene3D" id="6.10.280.150">
    <property type="match status" value="1"/>
</dbReference>
<feature type="compositionally biased region" description="Basic and acidic residues" evidence="8">
    <location>
        <begin position="146"/>
        <end position="161"/>
    </location>
</feature>
<feature type="domain" description="WH2" evidence="11">
    <location>
        <begin position="417"/>
        <end position="434"/>
    </location>
</feature>
<keyword evidence="6" id="KW-0206">Cytoskeleton</keyword>
<evidence type="ECO:0000259" key="10">
    <source>
        <dbReference type="PROSITE" id="PS50229"/>
    </source>
</evidence>
<feature type="domain" description="CRIB" evidence="9">
    <location>
        <begin position="227"/>
        <end position="240"/>
    </location>
</feature>
<dbReference type="PRINTS" id="PR01217">
    <property type="entry name" value="PRICHEXTENSN"/>
</dbReference>
<dbReference type="OrthoDB" id="8963340at2759"/>
<evidence type="ECO:0000256" key="3">
    <source>
        <dbReference type="ARBA" id="ARBA00022490"/>
    </source>
</evidence>
<reference evidence="12" key="2">
    <citation type="submission" date="2020-05" db="UniProtKB">
        <authorList>
            <consortium name="EnsemblMetazoa"/>
        </authorList>
    </citation>
    <scope>IDENTIFICATION</scope>
    <source>
        <strain evidence="12">LVP_AGWG</strain>
    </source>
</reference>
<evidence type="ECO:0000313" key="13">
    <source>
        <dbReference type="Proteomes" id="UP000008820"/>
    </source>
</evidence>
<sequence>MKEQASTEVDKASKANRPSQLLTNDENEQLFDLLGKRCQTQCTAVVQLYMTQSPAHASWMKKWTGALCFIKDNIRKSYFFRLYCLKANRMVWEQEIYNGIEVTKPRPFLMVFEGQEGIVAFNFATDDEATAFMNTTISTISNRNRRRDERLKRNSTRKDPPPARPPPVSNQKEDNTVTLRHKPTFSAPTIPNTAVQPQAYQQQQQSHHHHRSAAKNKGKPRLRKEDIGMPSNFKHVTHVGWSPTSGFDLSGEEETLKPFLEKAGVRDQHLKDRETREFIYDFIQNYKVVDAMKSEQSGTRKQKHPAPPPVPVRSQQESQPLVNGNTQQRNPPPPPPNRTLPPLPATTPPKVNQAPSRPPPMLPVAPAAPTPGPPPPPPPPPASSSGAVPPPPPPMMMTPGSVKAQAPAAPLPVVDDGRSALLDSIRKGTTLKKVDQGALSTGSGGDPRSDLMSQIRDGTVLRPVGDREPNADRSSGSAGSGEVGTDALADALRRALAERGRVIRSSDEDDSDSNSANDDWDD</sequence>
<comment type="subcellular location">
    <subcellularLocation>
        <location evidence="2">Cytoplasm</location>
        <location evidence="2">Cytoskeleton</location>
    </subcellularLocation>
    <subcellularLocation>
        <location evidence="1">Nucleus</location>
    </subcellularLocation>
</comment>